<evidence type="ECO:0000256" key="5">
    <source>
        <dbReference type="ARBA" id="ARBA00023136"/>
    </source>
</evidence>
<evidence type="ECO:0000313" key="8">
    <source>
        <dbReference type="Proteomes" id="UP000177501"/>
    </source>
</evidence>
<accession>A0A1F8BBX0</accession>
<comment type="caution">
    <text evidence="7">The sequence shown here is derived from an EMBL/GenBank/DDBJ whole genome shotgun (WGS) entry which is preliminary data.</text>
</comment>
<protein>
    <recommendedName>
        <fullName evidence="6">Glycosyltransferase 2-like domain-containing protein</fullName>
    </recommendedName>
</protein>
<name>A0A1F8BBX0_9BACT</name>
<comment type="subcellular location">
    <subcellularLocation>
        <location evidence="1">Cell membrane</location>
    </subcellularLocation>
</comment>
<organism evidence="7 8">
    <name type="scientific">Candidatus Woesebacteria bacterium RIFCSPLOWO2_01_FULL_37_19</name>
    <dbReference type="NCBI Taxonomy" id="1802514"/>
    <lineage>
        <taxon>Bacteria</taxon>
        <taxon>Candidatus Woeseibacteriota</taxon>
    </lineage>
</organism>
<dbReference type="Pfam" id="PF00535">
    <property type="entry name" value="Glycos_transf_2"/>
    <property type="match status" value="1"/>
</dbReference>
<dbReference type="Proteomes" id="UP000177501">
    <property type="component" value="Unassembled WGS sequence"/>
</dbReference>
<evidence type="ECO:0000256" key="3">
    <source>
        <dbReference type="ARBA" id="ARBA00022676"/>
    </source>
</evidence>
<dbReference type="AlphaFoldDB" id="A0A1F8BBX0"/>
<evidence type="ECO:0000256" key="2">
    <source>
        <dbReference type="ARBA" id="ARBA00022475"/>
    </source>
</evidence>
<dbReference type="GO" id="GO:0016757">
    <property type="term" value="F:glycosyltransferase activity"/>
    <property type="evidence" value="ECO:0007669"/>
    <property type="project" value="UniProtKB-KW"/>
</dbReference>
<dbReference type="Gene3D" id="3.90.550.10">
    <property type="entry name" value="Spore Coat Polysaccharide Biosynthesis Protein SpsA, Chain A"/>
    <property type="match status" value="1"/>
</dbReference>
<proteinExistence type="predicted"/>
<evidence type="ECO:0000259" key="6">
    <source>
        <dbReference type="Pfam" id="PF00535"/>
    </source>
</evidence>
<gene>
    <name evidence="7" type="ORF">A2955_00290</name>
</gene>
<evidence type="ECO:0000256" key="1">
    <source>
        <dbReference type="ARBA" id="ARBA00004236"/>
    </source>
</evidence>
<reference evidence="7 8" key="1">
    <citation type="journal article" date="2016" name="Nat. Commun.">
        <title>Thousands of microbial genomes shed light on interconnected biogeochemical processes in an aquifer system.</title>
        <authorList>
            <person name="Anantharaman K."/>
            <person name="Brown C.T."/>
            <person name="Hug L.A."/>
            <person name="Sharon I."/>
            <person name="Castelle C.J."/>
            <person name="Probst A.J."/>
            <person name="Thomas B.C."/>
            <person name="Singh A."/>
            <person name="Wilkins M.J."/>
            <person name="Karaoz U."/>
            <person name="Brodie E.L."/>
            <person name="Williams K.H."/>
            <person name="Hubbard S.S."/>
            <person name="Banfield J.F."/>
        </authorList>
    </citation>
    <scope>NUCLEOTIDE SEQUENCE [LARGE SCALE GENOMIC DNA]</scope>
</reference>
<dbReference type="InterPro" id="IPR001173">
    <property type="entry name" value="Glyco_trans_2-like"/>
</dbReference>
<dbReference type="GO" id="GO:0005886">
    <property type="term" value="C:plasma membrane"/>
    <property type="evidence" value="ECO:0007669"/>
    <property type="project" value="UniProtKB-SubCell"/>
</dbReference>
<dbReference type="InterPro" id="IPR029044">
    <property type="entry name" value="Nucleotide-diphossugar_trans"/>
</dbReference>
<dbReference type="SUPFAM" id="SSF53448">
    <property type="entry name" value="Nucleotide-diphospho-sugar transferases"/>
    <property type="match status" value="1"/>
</dbReference>
<keyword evidence="5" id="KW-0472">Membrane</keyword>
<keyword evidence="4" id="KW-0808">Transferase</keyword>
<keyword evidence="2" id="KW-1003">Cell membrane</keyword>
<dbReference type="PANTHER" id="PTHR43646">
    <property type="entry name" value="GLYCOSYLTRANSFERASE"/>
    <property type="match status" value="1"/>
</dbReference>
<dbReference type="PANTHER" id="PTHR43646:SF2">
    <property type="entry name" value="GLYCOSYLTRANSFERASE 2-LIKE DOMAIN-CONTAINING PROTEIN"/>
    <property type="match status" value="1"/>
</dbReference>
<evidence type="ECO:0000256" key="4">
    <source>
        <dbReference type="ARBA" id="ARBA00022679"/>
    </source>
</evidence>
<sequence>SDLKNQTYKDFEVIIVDAKSVDKTVKKAEYFKDKFLNLTILTSDKKNVSYQRNVGVKNSRSDQIIFLDADVRIPRYFMQGIKFNTEMLKPDILSCWTTPDSRSKSERAATTFINIYEDIQKKTNNPYILESMILITKKAFGSLRGFDENIHNGEGSDLLKRALLKRMKYCFIREPKYQISFRRIRKQGYLNLMRGVVELELKRLINKSIPYEKAERLYPMQGGGYFEIGEKESRRIGNLVKKLMTKTTNYKNNTVIKNNIVQKLKKLLNEHKFNL</sequence>
<feature type="domain" description="Glycosyltransferase 2-like" evidence="6">
    <location>
        <begin position="2"/>
        <end position="90"/>
    </location>
</feature>
<dbReference type="STRING" id="1802514.A2955_00290"/>
<dbReference type="EMBL" id="MGHA01000008">
    <property type="protein sequence ID" value="OGM61169.1"/>
    <property type="molecule type" value="Genomic_DNA"/>
</dbReference>
<dbReference type="CDD" id="cd00761">
    <property type="entry name" value="Glyco_tranf_GTA_type"/>
    <property type="match status" value="1"/>
</dbReference>
<evidence type="ECO:0000313" key="7">
    <source>
        <dbReference type="EMBL" id="OGM61169.1"/>
    </source>
</evidence>
<feature type="non-terminal residue" evidence="7">
    <location>
        <position position="1"/>
    </location>
</feature>
<keyword evidence="3" id="KW-0328">Glycosyltransferase</keyword>